<name>A0AAE2VXV1_9RHOB</name>
<evidence type="ECO:0000313" key="8">
    <source>
        <dbReference type="Proteomes" id="UP000732193"/>
    </source>
</evidence>
<feature type="transmembrane region" description="Helical" evidence="6">
    <location>
        <begin position="175"/>
        <end position="194"/>
    </location>
</feature>
<dbReference type="Proteomes" id="UP000732193">
    <property type="component" value="Unassembled WGS sequence"/>
</dbReference>
<dbReference type="AlphaFoldDB" id="A0AAE2VXV1"/>
<feature type="transmembrane region" description="Helical" evidence="6">
    <location>
        <begin position="68"/>
        <end position="86"/>
    </location>
</feature>
<keyword evidence="3 6" id="KW-0812">Transmembrane</keyword>
<evidence type="ECO:0000256" key="3">
    <source>
        <dbReference type="ARBA" id="ARBA00022692"/>
    </source>
</evidence>
<feature type="transmembrane region" description="Helical" evidence="6">
    <location>
        <begin position="36"/>
        <end position="61"/>
    </location>
</feature>
<proteinExistence type="predicted"/>
<evidence type="ECO:0000313" key="7">
    <source>
        <dbReference type="EMBL" id="MBM1713732.1"/>
    </source>
</evidence>
<dbReference type="GO" id="GO:0015171">
    <property type="term" value="F:amino acid transmembrane transporter activity"/>
    <property type="evidence" value="ECO:0007669"/>
    <property type="project" value="TreeGrafter"/>
</dbReference>
<comment type="subcellular location">
    <subcellularLocation>
        <location evidence="1">Cell membrane</location>
        <topology evidence="1">Multi-pass membrane protein</topology>
    </subcellularLocation>
</comment>
<protein>
    <submittedName>
        <fullName evidence="7">LysE family translocator</fullName>
    </submittedName>
</protein>
<dbReference type="InterPro" id="IPR001123">
    <property type="entry name" value="LeuE-type"/>
</dbReference>
<dbReference type="RefSeq" id="WP_203242049.1">
    <property type="nucleotide sequence ID" value="NZ_JAFBRH010000002.1"/>
</dbReference>
<feature type="transmembrane region" description="Helical" evidence="6">
    <location>
        <begin position="138"/>
        <end position="163"/>
    </location>
</feature>
<keyword evidence="8" id="KW-1185">Reference proteome</keyword>
<dbReference type="PANTHER" id="PTHR30086:SF20">
    <property type="entry name" value="ARGININE EXPORTER PROTEIN ARGO-RELATED"/>
    <property type="match status" value="1"/>
</dbReference>
<evidence type="ECO:0000256" key="1">
    <source>
        <dbReference type="ARBA" id="ARBA00004651"/>
    </source>
</evidence>
<dbReference type="GO" id="GO:0005886">
    <property type="term" value="C:plasma membrane"/>
    <property type="evidence" value="ECO:0007669"/>
    <property type="project" value="UniProtKB-SubCell"/>
</dbReference>
<evidence type="ECO:0000256" key="4">
    <source>
        <dbReference type="ARBA" id="ARBA00022989"/>
    </source>
</evidence>
<keyword evidence="4 6" id="KW-1133">Transmembrane helix</keyword>
<keyword evidence="2" id="KW-1003">Cell membrane</keyword>
<keyword evidence="5 6" id="KW-0472">Membrane</keyword>
<sequence>MIEFALAVFFLLITPGPGVLSTAGIGAAYGYHAGFAYLGGLMLGGGVTMLLVITGLAAIMLAVPWLRFVLLLASVGYLAYLAWRIASAGTRIGFTAATKPLGFRNGFLLQFINPKAYVVPTTLFSGFAFLPQSPVWEVIIKVVIFNAIWVPVHLIWLAAGAKLGSLDLSHRMQRTINIGMAGAMLAVVAIALLANR</sequence>
<evidence type="ECO:0000256" key="6">
    <source>
        <dbReference type="SAM" id="Phobius"/>
    </source>
</evidence>
<evidence type="ECO:0000256" key="2">
    <source>
        <dbReference type="ARBA" id="ARBA00022475"/>
    </source>
</evidence>
<reference evidence="7 8" key="1">
    <citation type="submission" date="2021-01" db="EMBL/GenBank/DDBJ databases">
        <title>Diatom-associated Roseobacters Show Island Model of Population Structure.</title>
        <authorList>
            <person name="Qu L."/>
            <person name="Feng X."/>
            <person name="Chen Y."/>
            <person name="Li L."/>
            <person name="Wang X."/>
            <person name="Hu Z."/>
            <person name="Wang H."/>
            <person name="Luo H."/>
        </authorList>
    </citation>
    <scope>NUCLEOTIDE SEQUENCE [LARGE SCALE GENOMIC DNA]</scope>
    <source>
        <strain evidence="7 8">TR60-84</strain>
    </source>
</reference>
<accession>A0AAE2VXV1</accession>
<dbReference type="GO" id="GO:0033228">
    <property type="term" value="P:cysteine export across plasma membrane"/>
    <property type="evidence" value="ECO:0007669"/>
    <property type="project" value="TreeGrafter"/>
</dbReference>
<organism evidence="7 8">
    <name type="scientific">Sulfitobacter geojensis</name>
    <dbReference type="NCBI Taxonomy" id="1342299"/>
    <lineage>
        <taxon>Bacteria</taxon>
        <taxon>Pseudomonadati</taxon>
        <taxon>Pseudomonadota</taxon>
        <taxon>Alphaproteobacteria</taxon>
        <taxon>Rhodobacterales</taxon>
        <taxon>Roseobacteraceae</taxon>
        <taxon>Sulfitobacter</taxon>
    </lineage>
</organism>
<dbReference type="PANTHER" id="PTHR30086">
    <property type="entry name" value="ARGININE EXPORTER PROTEIN ARGO"/>
    <property type="match status" value="1"/>
</dbReference>
<dbReference type="EMBL" id="JAFBRM010000002">
    <property type="protein sequence ID" value="MBM1713732.1"/>
    <property type="molecule type" value="Genomic_DNA"/>
</dbReference>
<evidence type="ECO:0000256" key="5">
    <source>
        <dbReference type="ARBA" id="ARBA00023136"/>
    </source>
</evidence>
<dbReference type="Pfam" id="PF01810">
    <property type="entry name" value="LysE"/>
    <property type="match status" value="1"/>
</dbReference>
<comment type="caution">
    <text evidence="7">The sequence shown here is derived from an EMBL/GenBank/DDBJ whole genome shotgun (WGS) entry which is preliminary data.</text>
</comment>
<gene>
    <name evidence="7" type="ORF">JQV55_09185</name>
</gene>